<organism evidence="1 2">
    <name type="scientific">Dichomitus squalens</name>
    <dbReference type="NCBI Taxonomy" id="114155"/>
    <lineage>
        <taxon>Eukaryota</taxon>
        <taxon>Fungi</taxon>
        <taxon>Dikarya</taxon>
        <taxon>Basidiomycota</taxon>
        <taxon>Agaricomycotina</taxon>
        <taxon>Agaricomycetes</taxon>
        <taxon>Polyporales</taxon>
        <taxon>Polyporaceae</taxon>
        <taxon>Dichomitus</taxon>
    </lineage>
</organism>
<dbReference type="EMBL" id="ML145223">
    <property type="protein sequence ID" value="TBU53157.1"/>
    <property type="molecule type" value="Genomic_DNA"/>
</dbReference>
<name>A0A4Q9PHF6_9APHY</name>
<evidence type="ECO:0000313" key="1">
    <source>
        <dbReference type="EMBL" id="TBU53157.1"/>
    </source>
</evidence>
<sequence>MYSWKQHEPIVVCDGSICVVAIPFGALRGSFAALAAHRGSSRSPSPRFTRNRRRRGPAETYGSSTAAHARASLLPQELKEGSLCSDSIGPVLSSPSIVQLEAAEPLVIT</sequence>
<evidence type="ECO:0000313" key="2">
    <source>
        <dbReference type="Proteomes" id="UP000292082"/>
    </source>
</evidence>
<protein>
    <submittedName>
        <fullName evidence="1">Uncharacterized protein</fullName>
    </submittedName>
</protein>
<keyword evidence="2" id="KW-1185">Reference proteome</keyword>
<proteinExistence type="predicted"/>
<gene>
    <name evidence="1" type="ORF">BD310DRAFT_938687</name>
</gene>
<reference evidence="1 2" key="1">
    <citation type="submission" date="2019-01" db="EMBL/GenBank/DDBJ databases">
        <title>Draft genome sequences of three monokaryotic isolates of the white-rot basidiomycete fungus Dichomitus squalens.</title>
        <authorList>
            <consortium name="DOE Joint Genome Institute"/>
            <person name="Lopez S.C."/>
            <person name="Andreopoulos B."/>
            <person name="Pangilinan J."/>
            <person name="Lipzen A."/>
            <person name="Riley R."/>
            <person name="Ahrendt S."/>
            <person name="Ng V."/>
            <person name="Barry K."/>
            <person name="Daum C."/>
            <person name="Grigoriev I.V."/>
            <person name="Hilden K.S."/>
            <person name="Makela M.R."/>
            <person name="de Vries R.P."/>
        </authorList>
    </citation>
    <scope>NUCLEOTIDE SEQUENCE [LARGE SCALE GENOMIC DNA]</scope>
    <source>
        <strain evidence="1 2">CBS 464.89</strain>
    </source>
</reference>
<accession>A0A4Q9PHF6</accession>
<dbReference type="AlphaFoldDB" id="A0A4Q9PHF6"/>
<dbReference type="Proteomes" id="UP000292082">
    <property type="component" value="Unassembled WGS sequence"/>
</dbReference>